<protein>
    <submittedName>
        <fullName evidence="1">Uncharacterized protein</fullName>
    </submittedName>
</protein>
<dbReference type="PANTHER" id="PTHR21174">
    <property type="match status" value="1"/>
</dbReference>
<dbReference type="InterPro" id="IPR009218">
    <property type="entry name" value="HD_phosphohydro"/>
</dbReference>
<proteinExistence type="predicted"/>
<organism evidence="1 2">
    <name type="scientific">Onchocerca volvulus</name>
    <dbReference type="NCBI Taxonomy" id="6282"/>
    <lineage>
        <taxon>Eukaryota</taxon>
        <taxon>Metazoa</taxon>
        <taxon>Ecdysozoa</taxon>
        <taxon>Nematoda</taxon>
        <taxon>Chromadorea</taxon>
        <taxon>Rhabditida</taxon>
        <taxon>Spirurina</taxon>
        <taxon>Spiruromorpha</taxon>
        <taxon>Filarioidea</taxon>
        <taxon>Onchocercidae</taxon>
        <taxon>Onchocerca</taxon>
    </lineage>
</organism>
<dbReference type="OMA" id="QFAEHEK"/>
<sequence>MQHKLGFRMDSNTSFEVSLLERWNDLTSAFVPELKEKWWKHLTSIYNERAFHNFKHLNDMFQLFDEYKHKFQDQTATAFAIFFLHAVHDLKHSNNAERSAELFQQFSSETAFDSADYSTTLILRSGKHCTDAHLTIDTYGEEDIHFLLDFDVAFLGVNPIEYDINSKNIRKEYDHLNDDEYRQQRLKILKLFMRIPNIYATRELRERFETQARQNIAREISELSK</sequence>
<evidence type="ECO:0000313" key="1">
    <source>
        <dbReference type="EnsemblMetazoa" id="OVOC9873.1"/>
    </source>
</evidence>
<dbReference type="EMBL" id="CMVM020000301">
    <property type="status" value="NOT_ANNOTATED_CDS"/>
    <property type="molecule type" value="Genomic_DNA"/>
</dbReference>
<reference evidence="2" key="1">
    <citation type="submission" date="2013-10" db="EMBL/GenBank/DDBJ databases">
        <title>Genome sequencing of Onchocerca volvulus.</title>
        <authorList>
            <person name="Cotton J."/>
            <person name="Tsai J."/>
            <person name="Stanley E."/>
            <person name="Tracey A."/>
            <person name="Holroyd N."/>
            <person name="Lustigman S."/>
            <person name="Berriman M."/>
        </authorList>
    </citation>
    <scope>NUCLEOTIDE SEQUENCE</scope>
</reference>
<dbReference type="PANTHER" id="PTHR21174:SF0">
    <property type="entry name" value="HD PHOSPHOHYDROLASE FAMILY PROTEIN-RELATED"/>
    <property type="match status" value="1"/>
</dbReference>
<dbReference type="PIRSF" id="PIRSF035170">
    <property type="entry name" value="HD_phosphohydro"/>
    <property type="match status" value="1"/>
</dbReference>
<reference evidence="1" key="2">
    <citation type="submission" date="2022-06" db="UniProtKB">
        <authorList>
            <consortium name="EnsemblMetazoa"/>
        </authorList>
    </citation>
    <scope>IDENTIFICATION</scope>
</reference>
<dbReference type="EnsemblMetazoa" id="OVOC9873.1">
    <property type="protein sequence ID" value="OVOC9873.1"/>
    <property type="gene ID" value="WBGene00246682"/>
</dbReference>
<accession>A0A8R1Y652</accession>
<dbReference type="AlphaFoldDB" id="A0A8R1Y652"/>
<dbReference type="Proteomes" id="UP000024404">
    <property type="component" value="Unassembled WGS sequence"/>
</dbReference>
<evidence type="ECO:0000313" key="2">
    <source>
        <dbReference type="Proteomes" id="UP000024404"/>
    </source>
</evidence>
<keyword evidence="2" id="KW-1185">Reference proteome</keyword>
<name>A0A8R1Y652_ONCVO</name>